<dbReference type="Pfam" id="PF01761">
    <property type="entry name" value="DHQ_synthase"/>
    <property type="match status" value="1"/>
</dbReference>
<comment type="caution">
    <text evidence="22">The sequence shown here is derived from an EMBL/GenBank/DDBJ whole genome shotgun (WGS) entry which is preliminary data.</text>
</comment>
<keyword evidence="10 19" id="KW-0963">Cytoplasm</keyword>
<evidence type="ECO:0000256" key="6">
    <source>
        <dbReference type="ARBA" id="ARBA00004661"/>
    </source>
</evidence>
<comment type="subcellular location">
    <subcellularLocation>
        <location evidence="5 19">Cytoplasm</location>
    </subcellularLocation>
</comment>
<name>A0A9X4ML06_9BACT</name>
<evidence type="ECO:0000256" key="11">
    <source>
        <dbReference type="ARBA" id="ARBA00022605"/>
    </source>
</evidence>
<dbReference type="Proteomes" id="UP001154240">
    <property type="component" value="Unassembled WGS sequence"/>
</dbReference>
<dbReference type="GO" id="GO:0009073">
    <property type="term" value="P:aromatic amino acid family biosynthetic process"/>
    <property type="evidence" value="ECO:0007669"/>
    <property type="project" value="UniProtKB-KW"/>
</dbReference>
<gene>
    <name evidence="19 22" type="primary">aroB</name>
    <name evidence="22" type="ORF">OLX77_01240</name>
</gene>
<dbReference type="EMBL" id="JAPHEH010000001">
    <property type="protein sequence ID" value="MDG4474782.1"/>
    <property type="molecule type" value="Genomic_DNA"/>
</dbReference>
<evidence type="ECO:0000256" key="1">
    <source>
        <dbReference type="ARBA" id="ARBA00001393"/>
    </source>
</evidence>
<dbReference type="AlphaFoldDB" id="A0A9X4ML06"/>
<keyword evidence="16 19" id="KW-0057">Aromatic amino acid biosynthesis</keyword>
<organism evidence="22 23">
    <name type="scientific">Thiovibrio frasassiensis</name>
    <dbReference type="NCBI Taxonomy" id="2984131"/>
    <lineage>
        <taxon>Bacteria</taxon>
        <taxon>Pseudomonadati</taxon>
        <taxon>Thermodesulfobacteriota</taxon>
        <taxon>Desulfobulbia</taxon>
        <taxon>Desulfobulbales</taxon>
        <taxon>Thiovibrionaceae</taxon>
        <taxon>Thiovibrio</taxon>
    </lineage>
</organism>
<keyword evidence="17 19" id="KW-0456">Lyase</keyword>
<dbReference type="GO" id="GO:0009423">
    <property type="term" value="P:chorismate biosynthetic process"/>
    <property type="evidence" value="ECO:0007669"/>
    <property type="project" value="UniProtKB-UniRule"/>
</dbReference>
<dbReference type="RefSeq" id="WP_307631762.1">
    <property type="nucleotide sequence ID" value="NZ_JAPHEH010000001.1"/>
</dbReference>
<dbReference type="Gene3D" id="1.20.1090.10">
    <property type="entry name" value="Dehydroquinate synthase-like - alpha domain"/>
    <property type="match status" value="1"/>
</dbReference>
<comment type="similarity">
    <text evidence="7 19">Belongs to the sugar phosphate cyclases superfamily. Dehydroquinate synthase family.</text>
</comment>
<evidence type="ECO:0000313" key="22">
    <source>
        <dbReference type="EMBL" id="MDG4474782.1"/>
    </source>
</evidence>
<comment type="caution">
    <text evidence="19">Lacks conserved residue(s) required for the propagation of feature annotation.</text>
</comment>
<feature type="binding site" evidence="19">
    <location>
        <position position="264"/>
    </location>
    <ligand>
        <name>Zn(2+)</name>
        <dbReference type="ChEBI" id="CHEBI:29105"/>
    </ligand>
</feature>
<dbReference type="InterPro" id="IPR050071">
    <property type="entry name" value="Dehydroquinate_synthase"/>
</dbReference>
<dbReference type="PANTHER" id="PTHR43622:SF7">
    <property type="entry name" value="3-DEHYDROQUINATE SYNTHASE, CHLOROPLASTIC"/>
    <property type="match status" value="1"/>
</dbReference>
<dbReference type="SUPFAM" id="SSF56796">
    <property type="entry name" value="Dehydroquinate synthase-like"/>
    <property type="match status" value="1"/>
</dbReference>
<evidence type="ECO:0000256" key="2">
    <source>
        <dbReference type="ARBA" id="ARBA00001911"/>
    </source>
</evidence>
<dbReference type="PIRSF" id="PIRSF001455">
    <property type="entry name" value="DHQ_synth"/>
    <property type="match status" value="1"/>
</dbReference>
<evidence type="ECO:0000256" key="3">
    <source>
        <dbReference type="ARBA" id="ARBA00001947"/>
    </source>
</evidence>
<evidence type="ECO:0000256" key="4">
    <source>
        <dbReference type="ARBA" id="ARBA00003485"/>
    </source>
</evidence>
<dbReference type="InterPro" id="IPR030963">
    <property type="entry name" value="DHQ_synth_fam"/>
</dbReference>
<comment type="function">
    <text evidence="4 19">Catalyzes the conversion of 3-deoxy-D-arabino-heptulosonate 7-phosphate (DAHP) to dehydroquinate (DHQ).</text>
</comment>
<feature type="domain" description="3-dehydroquinate synthase C-terminal" evidence="21">
    <location>
        <begin position="182"/>
        <end position="325"/>
    </location>
</feature>
<proteinExistence type="inferred from homology"/>
<evidence type="ECO:0000259" key="21">
    <source>
        <dbReference type="Pfam" id="PF24621"/>
    </source>
</evidence>
<comment type="catalytic activity">
    <reaction evidence="1 19">
        <text>7-phospho-2-dehydro-3-deoxy-D-arabino-heptonate = 3-dehydroquinate + phosphate</text>
        <dbReference type="Rhea" id="RHEA:21968"/>
        <dbReference type="ChEBI" id="CHEBI:32364"/>
        <dbReference type="ChEBI" id="CHEBI:43474"/>
        <dbReference type="ChEBI" id="CHEBI:58394"/>
        <dbReference type="EC" id="4.2.3.4"/>
    </reaction>
</comment>
<keyword evidence="23" id="KW-1185">Reference proteome</keyword>
<dbReference type="EC" id="4.2.3.4" evidence="8 19"/>
<reference evidence="22" key="2">
    <citation type="submission" date="2022-10" db="EMBL/GenBank/DDBJ databases">
        <authorList>
            <person name="Aronson H.S."/>
        </authorList>
    </citation>
    <scope>NUCLEOTIDE SEQUENCE</scope>
    <source>
        <strain evidence="22">RS19-109</strain>
    </source>
</reference>
<evidence type="ECO:0000313" key="23">
    <source>
        <dbReference type="Proteomes" id="UP001154240"/>
    </source>
</evidence>
<dbReference type="GO" id="GO:0000166">
    <property type="term" value="F:nucleotide binding"/>
    <property type="evidence" value="ECO:0007669"/>
    <property type="project" value="UniProtKB-KW"/>
</dbReference>
<reference evidence="22" key="1">
    <citation type="journal article" date="2022" name="bioRxiv">
        <title>Thiovibrio frasassiensisgen. nov., sp. nov., an autotrophic, elemental sulfur disproportionating bacterium isolated from sulfidic karst sediment, and proposal of Thiovibrionaceae fam. nov.</title>
        <authorList>
            <person name="Aronson H."/>
            <person name="Thomas C."/>
            <person name="Bhattacharyya M."/>
            <person name="Eckstein S."/>
            <person name="Jensen S."/>
            <person name="Barco R."/>
            <person name="Macalady J."/>
            <person name="Amend J."/>
        </authorList>
    </citation>
    <scope>NUCLEOTIDE SEQUENCE</scope>
    <source>
        <strain evidence="22">RS19-109</strain>
    </source>
</reference>
<feature type="binding site" evidence="19">
    <location>
        <begin position="106"/>
        <end position="110"/>
    </location>
    <ligand>
        <name>NAD(+)</name>
        <dbReference type="ChEBI" id="CHEBI:57540"/>
    </ligand>
</feature>
<evidence type="ECO:0000256" key="17">
    <source>
        <dbReference type="ARBA" id="ARBA00023239"/>
    </source>
</evidence>
<dbReference type="NCBIfam" id="TIGR01357">
    <property type="entry name" value="aroB"/>
    <property type="match status" value="1"/>
</dbReference>
<dbReference type="GO" id="GO:0003856">
    <property type="term" value="F:3-dehydroquinate synthase activity"/>
    <property type="evidence" value="ECO:0007669"/>
    <property type="project" value="UniProtKB-UniRule"/>
</dbReference>
<dbReference type="InterPro" id="IPR016037">
    <property type="entry name" value="DHQ_synth_AroB"/>
</dbReference>
<keyword evidence="14 19" id="KW-0862">Zinc</keyword>
<dbReference type="Gene3D" id="3.40.50.1970">
    <property type="match status" value="1"/>
</dbReference>
<keyword evidence="15 19" id="KW-0520">NAD</keyword>
<evidence type="ECO:0000256" key="19">
    <source>
        <dbReference type="HAMAP-Rule" id="MF_00110"/>
    </source>
</evidence>
<dbReference type="GO" id="GO:0046872">
    <property type="term" value="F:metal ion binding"/>
    <property type="evidence" value="ECO:0007669"/>
    <property type="project" value="UniProtKB-KW"/>
</dbReference>
<feature type="binding site" evidence="19">
    <location>
        <begin position="130"/>
        <end position="131"/>
    </location>
    <ligand>
        <name>NAD(+)</name>
        <dbReference type="ChEBI" id="CHEBI:57540"/>
    </ligand>
</feature>
<evidence type="ECO:0000256" key="14">
    <source>
        <dbReference type="ARBA" id="ARBA00022833"/>
    </source>
</evidence>
<sequence>MRTIRVGLGDRAYDILIENNILATIGADLKQRGIAKRYVVVADSHVGELLGPKLMASLAAAGVSAELITFPRGEASKHLATVAELASRLAQLGLDRKDALIALGGGVTGDITGFLAAIYMRGIPFVQIPTTLLAQVDSSVGGKTGVDIPEGKNLVGAFYQPRCVYIDSSVLMSLPPAELLNGLAEVIKYGVIYDAEFFRFLAEQRQAILARDLSVLETMIARCCEIKAAVVAADEREADLRRILNFGHTLGHAVEAASNFSMAHGMAVGLGMVAACRLAVGKGIFSQDQADAVCRLIADYGLPTEIPAEFSPVQIKGFLKTDKKTVAGRPFFVLPTEIGKVVITDAVSEELIDQVLAG</sequence>
<feature type="binding site" evidence="19">
    <location>
        <position position="248"/>
    </location>
    <ligand>
        <name>Zn(2+)</name>
        <dbReference type="ChEBI" id="CHEBI:29105"/>
    </ligand>
</feature>
<feature type="domain" description="3-dehydroquinate synthase N-terminal" evidence="20">
    <location>
        <begin position="68"/>
        <end position="179"/>
    </location>
</feature>
<feature type="binding site" evidence="19">
    <location>
        <position position="185"/>
    </location>
    <ligand>
        <name>Zn(2+)</name>
        <dbReference type="ChEBI" id="CHEBI:29105"/>
    </ligand>
</feature>
<evidence type="ECO:0000256" key="16">
    <source>
        <dbReference type="ARBA" id="ARBA00023141"/>
    </source>
</evidence>
<dbReference type="GO" id="GO:0008652">
    <property type="term" value="P:amino acid biosynthetic process"/>
    <property type="evidence" value="ECO:0007669"/>
    <property type="project" value="UniProtKB-KW"/>
</dbReference>
<dbReference type="CDD" id="cd08195">
    <property type="entry name" value="DHQS"/>
    <property type="match status" value="1"/>
</dbReference>
<dbReference type="Pfam" id="PF24621">
    <property type="entry name" value="DHQS_C"/>
    <property type="match status" value="1"/>
</dbReference>
<evidence type="ECO:0000256" key="5">
    <source>
        <dbReference type="ARBA" id="ARBA00004496"/>
    </source>
</evidence>
<evidence type="ECO:0000256" key="12">
    <source>
        <dbReference type="ARBA" id="ARBA00022723"/>
    </source>
</evidence>
<evidence type="ECO:0000256" key="9">
    <source>
        <dbReference type="ARBA" id="ARBA00017684"/>
    </source>
</evidence>
<evidence type="ECO:0000256" key="13">
    <source>
        <dbReference type="ARBA" id="ARBA00022741"/>
    </source>
</evidence>
<dbReference type="InterPro" id="IPR056179">
    <property type="entry name" value="DHQS_C"/>
</dbReference>
<feature type="binding site" evidence="19">
    <location>
        <position position="152"/>
    </location>
    <ligand>
        <name>NAD(+)</name>
        <dbReference type="ChEBI" id="CHEBI:57540"/>
    </ligand>
</feature>
<comment type="cofactor">
    <cofactor evidence="3">
        <name>Zn(2+)</name>
        <dbReference type="ChEBI" id="CHEBI:29105"/>
    </cofactor>
</comment>
<dbReference type="PANTHER" id="PTHR43622">
    <property type="entry name" value="3-DEHYDROQUINATE SYNTHASE"/>
    <property type="match status" value="1"/>
</dbReference>
<dbReference type="FunFam" id="3.40.50.1970:FF:000007">
    <property type="entry name" value="Pentafunctional AROM polypeptide"/>
    <property type="match status" value="1"/>
</dbReference>
<feature type="binding site" evidence="19">
    <location>
        <position position="143"/>
    </location>
    <ligand>
        <name>NAD(+)</name>
        <dbReference type="ChEBI" id="CHEBI:57540"/>
    </ligand>
</feature>
<evidence type="ECO:0000256" key="10">
    <source>
        <dbReference type="ARBA" id="ARBA00022490"/>
    </source>
</evidence>
<evidence type="ECO:0000256" key="18">
    <source>
        <dbReference type="ARBA" id="ARBA00023285"/>
    </source>
</evidence>
<comment type="cofactor">
    <cofactor evidence="19">
        <name>Co(2+)</name>
        <dbReference type="ChEBI" id="CHEBI:48828"/>
    </cofactor>
    <cofactor evidence="19">
        <name>Zn(2+)</name>
        <dbReference type="ChEBI" id="CHEBI:29105"/>
    </cofactor>
    <text evidence="19">Binds 1 divalent metal cation per subunit. Can use either Co(2+) or Zn(2+).</text>
</comment>
<dbReference type="GO" id="GO:0005737">
    <property type="term" value="C:cytoplasm"/>
    <property type="evidence" value="ECO:0007669"/>
    <property type="project" value="UniProtKB-SubCell"/>
</dbReference>
<evidence type="ECO:0000256" key="15">
    <source>
        <dbReference type="ARBA" id="ARBA00023027"/>
    </source>
</evidence>
<accession>A0A9X4ML06</accession>
<keyword evidence="12 19" id="KW-0479">Metal-binding</keyword>
<comment type="cofactor">
    <cofactor evidence="2 19">
        <name>NAD(+)</name>
        <dbReference type="ChEBI" id="CHEBI:57540"/>
    </cofactor>
</comment>
<protein>
    <recommendedName>
        <fullName evidence="9 19">3-dehydroquinate synthase</fullName>
        <shortName evidence="19">DHQS</shortName>
        <ecNumber evidence="8 19">4.2.3.4</ecNumber>
    </recommendedName>
</protein>
<dbReference type="InterPro" id="IPR030960">
    <property type="entry name" value="DHQS/DOIS_N"/>
</dbReference>
<evidence type="ECO:0000256" key="7">
    <source>
        <dbReference type="ARBA" id="ARBA00005412"/>
    </source>
</evidence>
<dbReference type="HAMAP" id="MF_00110">
    <property type="entry name" value="DHQ_synthase"/>
    <property type="match status" value="1"/>
</dbReference>
<comment type="pathway">
    <text evidence="6 19">Metabolic intermediate biosynthesis; chorismate biosynthesis; chorismate from D-erythrose 4-phosphate and phosphoenolpyruvate: step 2/7.</text>
</comment>
<keyword evidence="13 19" id="KW-0547">Nucleotide-binding</keyword>
<evidence type="ECO:0000256" key="8">
    <source>
        <dbReference type="ARBA" id="ARBA00013031"/>
    </source>
</evidence>
<keyword evidence="18 19" id="KW-0170">Cobalt</keyword>
<keyword evidence="11 19" id="KW-0028">Amino-acid biosynthesis</keyword>
<evidence type="ECO:0000259" key="20">
    <source>
        <dbReference type="Pfam" id="PF01761"/>
    </source>
</evidence>